<reference evidence="3" key="1">
    <citation type="journal article" date="2017" name="BMC Genomics">
        <title>Gapless genome assembly of Colletotrichum higginsianum reveals chromosome structure and association of transposable elements with secondary metabolite gene clusters.</title>
        <authorList>
            <person name="Dallery J.-F."/>
            <person name="Lapalu N."/>
            <person name="Zampounis A."/>
            <person name="Pigne S."/>
            <person name="Luyten I."/>
            <person name="Amselem J."/>
            <person name="Wittenberg A.H.J."/>
            <person name="Zhou S."/>
            <person name="de Queiroz M.V."/>
            <person name="Robin G.P."/>
            <person name="Auger A."/>
            <person name="Hainaut M."/>
            <person name="Henrissat B."/>
            <person name="Kim K.-T."/>
            <person name="Lee Y.-H."/>
            <person name="Lespinet O."/>
            <person name="Schwartz D.C."/>
            <person name="Thon M.R."/>
            <person name="O'Connell R.J."/>
        </authorList>
    </citation>
    <scope>NUCLEOTIDE SEQUENCE [LARGE SCALE GENOMIC DNA]</scope>
    <source>
        <strain evidence="3">IMI 349063</strain>
    </source>
</reference>
<accession>A0A1B7YGH0</accession>
<feature type="transmembrane region" description="Helical" evidence="1">
    <location>
        <begin position="142"/>
        <end position="163"/>
    </location>
</feature>
<keyword evidence="1" id="KW-0472">Membrane</keyword>
<evidence type="ECO:0000256" key="1">
    <source>
        <dbReference type="SAM" id="Phobius"/>
    </source>
</evidence>
<dbReference type="GeneID" id="28865947"/>
<protein>
    <submittedName>
        <fullName evidence="2">Uncharacterized protein</fullName>
    </submittedName>
</protein>
<organism evidence="2 3">
    <name type="scientific">Colletotrichum higginsianum (strain IMI 349063)</name>
    <name type="common">Crucifer anthracnose fungus</name>
    <dbReference type="NCBI Taxonomy" id="759273"/>
    <lineage>
        <taxon>Eukaryota</taxon>
        <taxon>Fungi</taxon>
        <taxon>Dikarya</taxon>
        <taxon>Ascomycota</taxon>
        <taxon>Pezizomycotina</taxon>
        <taxon>Sordariomycetes</taxon>
        <taxon>Hypocreomycetidae</taxon>
        <taxon>Glomerellales</taxon>
        <taxon>Glomerellaceae</taxon>
        <taxon>Colletotrichum</taxon>
        <taxon>Colletotrichum destructivum species complex</taxon>
    </lineage>
</organism>
<keyword evidence="1" id="KW-0812">Transmembrane</keyword>
<keyword evidence="3" id="KW-1185">Reference proteome</keyword>
<dbReference type="VEuPathDB" id="FungiDB:CH63R_06865"/>
<gene>
    <name evidence="2" type="ORF">CH63R_06865</name>
</gene>
<dbReference type="Proteomes" id="UP000092177">
    <property type="component" value="Chromosome 4"/>
</dbReference>
<name>A0A1B7YGH0_COLHI</name>
<comment type="caution">
    <text evidence="2">The sequence shown here is derived from an EMBL/GenBank/DDBJ whole genome shotgun (WGS) entry which is preliminary data.</text>
</comment>
<evidence type="ECO:0000313" key="2">
    <source>
        <dbReference type="EMBL" id="OBR11173.1"/>
    </source>
</evidence>
<evidence type="ECO:0000313" key="3">
    <source>
        <dbReference type="Proteomes" id="UP000092177"/>
    </source>
</evidence>
<dbReference type="PANTHER" id="PTHR38694">
    <property type="entry name" value="CONSERVED EXPRESSED PROTEIN"/>
    <property type="match status" value="1"/>
</dbReference>
<dbReference type="RefSeq" id="XP_018159690.1">
    <property type="nucleotide sequence ID" value="XM_018301840.1"/>
</dbReference>
<keyword evidence="1" id="KW-1133">Transmembrane helix</keyword>
<dbReference type="PANTHER" id="PTHR38694:SF1">
    <property type="entry name" value="PEROXIN DOMAIN-CONTAINING PROTEIN"/>
    <property type="match status" value="1"/>
</dbReference>
<dbReference type="KEGG" id="chig:CH63R_06865"/>
<dbReference type="AlphaFoldDB" id="A0A1B7YGH0"/>
<dbReference type="InterPro" id="IPR021709">
    <property type="entry name" value="DUF3292"/>
</dbReference>
<sequence length="644" mass="71414">MAAYQSQSDSHSLVASTVVNTELAKPSEDQSVYDLGWNDEPKQDAKPWVRGMDNEDLWVLVRRLNKSVYEIKRARETPFGGLDLTVAEESQNSPNKLRSEMERLYMGLVGSWPFLIRKDYCETSLMARTEEDRLILRCKAYFIAWLLDYLTLLFVVVSIALILSPDVRVLLFPPAPLSMVDIRDGSIAKPMGGTLGSTDSATGAPQNLKGESVENEASNFITSVSAIATNLMTGHDPHGAPNEQEGGSKKGFDPQFDVTTMAVVKDKAEGVDRPSQDKTKAPMEEKVWEQMTPLLHMIILISDSWERFSNILVPTPPFDRQEHQRRLAAYIAPLAMASILLSRDFVISSATFAIGVGIFGDPLLTRGYHYLNTNRWTDSFHLNNTLFKGVPTNNQLALTLLRVGEANRAPFPPPAQVKRAPPNKAIDIEEDVISASWGDEPLGASHEQLENVAERDEEMAERAGGEDTEVQQAIGHGRKREKIFGLLKGGAKEVVKAAATVDKIRAKTGSENAKTRIGVVPSSNDDEQTVGPMEFSARYDGQKGFVYVNAAAGFVAFNKKSITEEDLDTVWAINIDGITQLRKHSGYGMKAKLYSGWATDGPIYDSLRIVDQEDKHFVVTALPYRDALFNRLCAISKTTKWEVW</sequence>
<dbReference type="OrthoDB" id="4842831at2759"/>
<dbReference type="EMBL" id="LTAN01000004">
    <property type="protein sequence ID" value="OBR11173.1"/>
    <property type="molecule type" value="Genomic_DNA"/>
</dbReference>
<proteinExistence type="predicted"/>
<dbReference type="Pfam" id="PF11696">
    <property type="entry name" value="DUF3292"/>
    <property type="match status" value="1"/>
</dbReference>